<evidence type="ECO:0000256" key="1">
    <source>
        <dbReference type="PROSITE-ProRule" id="PRU00042"/>
    </source>
</evidence>
<comment type="caution">
    <text evidence="4">The sequence shown here is derived from an EMBL/GenBank/DDBJ whole genome shotgun (WGS) entry which is preliminary data.</text>
</comment>
<keyword evidence="1" id="KW-0863">Zinc-finger</keyword>
<dbReference type="EMBL" id="CALNXI010000028">
    <property type="protein sequence ID" value="CAH3015728.1"/>
    <property type="molecule type" value="Genomic_DNA"/>
</dbReference>
<evidence type="ECO:0000259" key="3">
    <source>
        <dbReference type="PROSITE" id="PS50157"/>
    </source>
</evidence>
<evidence type="ECO:0000256" key="2">
    <source>
        <dbReference type="SAM" id="MobiDB-lite"/>
    </source>
</evidence>
<dbReference type="PROSITE" id="PS50157">
    <property type="entry name" value="ZINC_FINGER_C2H2_2"/>
    <property type="match status" value="1"/>
</dbReference>
<feature type="region of interest" description="Disordered" evidence="2">
    <location>
        <begin position="91"/>
        <end position="139"/>
    </location>
</feature>
<gene>
    <name evidence="4" type="ORF">PEVE_00020855</name>
</gene>
<dbReference type="InterPro" id="IPR013087">
    <property type="entry name" value="Znf_C2H2_type"/>
</dbReference>
<feature type="compositionally biased region" description="Basic and acidic residues" evidence="2">
    <location>
        <begin position="101"/>
        <end position="121"/>
    </location>
</feature>
<evidence type="ECO:0000313" key="4">
    <source>
        <dbReference type="EMBL" id="CAH3015728.1"/>
    </source>
</evidence>
<proteinExistence type="predicted"/>
<sequence length="197" mass="22235">MLTTYPRPCEKCGKTCKNRFDFFRHKKYCATNVKLPCLHCDKLFSRKDAMKAHVCNFHSEAAKRKASVNDEVDRLELLHADKVPRLNVESQTGCAVMTRGTKRENEEEDSKNNVKESKPDDTDQTLDTTEENGGGPNPLFVADVKKLGPAKRWKNNAVVNQKFILTLDQQRAAKDHEDLNIAATHATATATDNLMMN</sequence>
<accession>A0ABN8LJM8</accession>
<feature type="domain" description="C2H2-type" evidence="3">
    <location>
        <begin position="35"/>
        <end position="63"/>
    </location>
</feature>
<keyword evidence="1" id="KW-0479">Metal-binding</keyword>
<evidence type="ECO:0000313" key="5">
    <source>
        <dbReference type="Proteomes" id="UP001159427"/>
    </source>
</evidence>
<protein>
    <recommendedName>
        <fullName evidence="3">C2H2-type domain-containing protein</fullName>
    </recommendedName>
</protein>
<dbReference type="Proteomes" id="UP001159427">
    <property type="component" value="Unassembled WGS sequence"/>
</dbReference>
<dbReference type="SUPFAM" id="SSF57667">
    <property type="entry name" value="beta-beta-alpha zinc fingers"/>
    <property type="match status" value="1"/>
</dbReference>
<dbReference type="PROSITE" id="PS00028">
    <property type="entry name" value="ZINC_FINGER_C2H2_1"/>
    <property type="match status" value="1"/>
</dbReference>
<keyword evidence="1" id="KW-0862">Zinc</keyword>
<keyword evidence="5" id="KW-1185">Reference proteome</keyword>
<dbReference type="Gene3D" id="3.30.160.60">
    <property type="entry name" value="Classic Zinc Finger"/>
    <property type="match status" value="1"/>
</dbReference>
<organism evidence="4 5">
    <name type="scientific">Porites evermanni</name>
    <dbReference type="NCBI Taxonomy" id="104178"/>
    <lineage>
        <taxon>Eukaryota</taxon>
        <taxon>Metazoa</taxon>
        <taxon>Cnidaria</taxon>
        <taxon>Anthozoa</taxon>
        <taxon>Hexacorallia</taxon>
        <taxon>Scleractinia</taxon>
        <taxon>Fungiina</taxon>
        <taxon>Poritidae</taxon>
        <taxon>Porites</taxon>
    </lineage>
</organism>
<name>A0ABN8LJM8_9CNID</name>
<dbReference type="InterPro" id="IPR036236">
    <property type="entry name" value="Znf_C2H2_sf"/>
</dbReference>
<reference evidence="4 5" key="1">
    <citation type="submission" date="2022-05" db="EMBL/GenBank/DDBJ databases">
        <authorList>
            <consortium name="Genoscope - CEA"/>
            <person name="William W."/>
        </authorList>
    </citation>
    <scope>NUCLEOTIDE SEQUENCE [LARGE SCALE GENOMIC DNA]</scope>
</reference>